<dbReference type="EMBL" id="SAUX01000018">
    <property type="protein sequence ID" value="RWR27896.1"/>
    <property type="molecule type" value="Genomic_DNA"/>
</dbReference>
<evidence type="ECO:0000256" key="1">
    <source>
        <dbReference type="ARBA" id="ARBA00023015"/>
    </source>
</evidence>
<dbReference type="Gene3D" id="1.20.120.530">
    <property type="entry name" value="GntR ligand-binding domain-like"/>
    <property type="match status" value="1"/>
</dbReference>
<keyword evidence="2" id="KW-0238">DNA-binding</keyword>
<proteinExistence type="predicted"/>
<dbReference type="Pfam" id="PF07729">
    <property type="entry name" value="FCD"/>
    <property type="match status" value="1"/>
</dbReference>
<sequence length="227" mass="25223">MTEDTLADQAYRAIKRRILTGELSARIVLTERILAEQSDISRTPLRAAIQRLEKEGVIARLSNGTLTVREVTLEQLMEISEVRRILEGAAAEEAARRAKGGLHPALAAARQAMRGYAGVQDAAFDTFWEEDEAFHRAVAVAAGFALLPELLRELRETARRCTISRTQDLFAEQAAEHLAVIDAIEAGDPARARTAMEAHFDNVRQRFLARLMRRPGAPPDERGQPNM</sequence>
<accession>A0A443K563</accession>
<dbReference type="Proteomes" id="UP000285295">
    <property type="component" value="Unassembled WGS sequence"/>
</dbReference>
<dbReference type="PROSITE" id="PS50949">
    <property type="entry name" value="HTH_GNTR"/>
    <property type="match status" value="1"/>
</dbReference>
<dbReference type="PANTHER" id="PTHR43537">
    <property type="entry name" value="TRANSCRIPTIONAL REGULATOR, GNTR FAMILY"/>
    <property type="match status" value="1"/>
</dbReference>
<gene>
    <name evidence="5" type="ORF">D2T31_15355</name>
</gene>
<name>A0A443K563_9RHOB</name>
<organism evidence="5 6">
    <name type="scientific">Paenirhodobacter populi</name>
    <dbReference type="NCBI Taxonomy" id="2306993"/>
    <lineage>
        <taxon>Bacteria</taxon>
        <taxon>Pseudomonadati</taxon>
        <taxon>Pseudomonadota</taxon>
        <taxon>Alphaproteobacteria</taxon>
        <taxon>Rhodobacterales</taxon>
        <taxon>Rhodobacter group</taxon>
        <taxon>Paenirhodobacter</taxon>
    </lineage>
</organism>
<dbReference type="SUPFAM" id="SSF48008">
    <property type="entry name" value="GntR ligand-binding domain-like"/>
    <property type="match status" value="1"/>
</dbReference>
<dbReference type="OrthoDB" id="9028214at2"/>
<keyword evidence="1" id="KW-0805">Transcription regulation</keyword>
<dbReference type="InterPro" id="IPR011711">
    <property type="entry name" value="GntR_C"/>
</dbReference>
<dbReference type="PRINTS" id="PR00035">
    <property type="entry name" value="HTHGNTR"/>
</dbReference>
<dbReference type="GO" id="GO:0003677">
    <property type="term" value="F:DNA binding"/>
    <property type="evidence" value="ECO:0007669"/>
    <property type="project" value="UniProtKB-KW"/>
</dbReference>
<comment type="caution">
    <text evidence="5">The sequence shown here is derived from an EMBL/GenBank/DDBJ whole genome shotgun (WGS) entry which is preliminary data.</text>
</comment>
<protein>
    <submittedName>
        <fullName evidence="5">GntR family transcriptional regulator</fullName>
    </submittedName>
</protein>
<evidence type="ECO:0000313" key="6">
    <source>
        <dbReference type="Proteomes" id="UP000285295"/>
    </source>
</evidence>
<evidence type="ECO:0000256" key="2">
    <source>
        <dbReference type="ARBA" id="ARBA00023125"/>
    </source>
</evidence>
<dbReference type="Gene3D" id="1.10.10.10">
    <property type="entry name" value="Winged helix-like DNA-binding domain superfamily/Winged helix DNA-binding domain"/>
    <property type="match status" value="1"/>
</dbReference>
<reference evidence="5 6" key="1">
    <citation type="submission" date="2019-01" db="EMBL/GenBank/DDBJ databases">
        <title>Sinorhodobacter populi sp. nov. isolated from the symptomatic bark tissue of Populus euramericana canker.</title>
        <authorList>
            <person name="Xu G."/>
        </authorList>
    </citation>
    <scope>NUCLEOTIDE SEQUENCE [LARGE SCALE GENOMIC DNA]</scope>
    <source>
        <strain evidence="5 6">D19-10-3-21</strain>
    </source>
</reference>
<evidence type="ECO:0000256" key="3">
    <source>
        <dbReference type="ARBA" id="ARBA00023163"/>
    </source>
</evidence>
<keyword evidence="3" id="KW-0804">Transcription</keyword>
<dbReference type="InterPro" id="IPR036390">
    <property type="entry name" value="WH_DNA-bd_sf"/>
</dbReference>
<evidence type="ECO:0000259" key="4">
    <source>
        <dbReference type="PROSITE" id="PS50949"/>
    </source>
</evidence>
<feature type="domain" description="HTH gntR-type" evidence="4">
    <location>
        <begin position="4"/>
        <end position="71"/>
    </location>
</feature>
<dbReference type="InterPro" id="IPR000524">
    <property type="entry name" value="Tscrpt_reg_HTH_GntR"/>
</dbReference>
<dbReference type="InterPro" id="IPR036388">
    <property type="entry name" value="WH-like_DNA-bd_sf"/>
</dbReference>
<evidence type="ECO:0000313" key="5">
    <source>
        <dbReference type="EMBL" id="RWR27896.1"/>
    </source>
</evidence>
<reference evidence="5 6" key="2">
    <citation type="submission" date="2019-01" db="EMBL/GenBank/DDBJ databases">
        <authorList>
            <person name="Li Y."/>
        </authorList>
    </citation>
    <scope>NUCLEOTIDE SEQUENCE [LARGE SCALE GENOMIC DNA]</scope>
    <source>
        <strain evidence="5 6">D19-10-3-21</strain>
    </source>
</reference>
<dbReference type="Pfam" id="PF00392">
    <property type="entry name" value="GntR"/>
    <property type="match status" value="1"/>
</dbReference>
<dbReference type="InterPro" id="IPR008920">
    <property type="entry name" value="TF_FadR/GntR_C"/>
</dbReference>
<dbReference type="SUPFAM" id="SSF46785">
    <property type="entry name" value="Winged helix' DNA-binding domain"/>
    <property type="match status" value="1"/>
</dbReference>
<dbReference type="SMART" id="SM00345">
    <property type="entry name" value="HTH_GNTR"/>
    <property type="match status" value="1"/>
</dbReference>
<dbReference type="RefSeq" id="WP_128238021.1">
    <property type="nucleotide sequence ID" value="NZ_SAUX01000018.1"/>
</dbReference>
<dbReference type="SMART" id="SM00895">
    <property type="entry name" value="FCD"/>
    <property type="match status" value="1"/>
</dbReference>
<dbReference type="PANTHER" id="PTHR43537:SF5">
    <property type="entry name" value="UXU OPERON TRANSCRIPTIONAL REGULATOR"/>
    <property type="match status" value="1"/>
</dbReference>
<dbReference type="AlphaFoldDB" id="A0A443K563"/>
<dbReference type="GO" id="GO:0003700">
    <property type="term" value="F:DNA-binding transcription factor activity"/>
    <property type="evidence" value="ECO:0007669"/>
    <property type="project" value="InterPro"/>
</dbReference>